<comment type="caution">
    <text evidence="1">The sequence shown here is derived from an EMBL/GenBank/DDBJ whole genome shotgun (WGS) entry which is preliminary data.</text>
</comment>
<dbReference type="InterPro" id="IPR029058">
    <property type="entry name" value="AB_hydrolase_fold"/>
</dbReference>
<reference evidence="1 2" key="1">
    <citation type="submission" date="2018-09" db="EMBL/GenBank/DDBJ databases">
        <title>Metagenome Assembled Genomes from an Advanced Water Purification Facility.</title>
        <authorList>
            <person name="Stamps B.W."/>
            <person name="Spear J.R."/>
        </authorList>
    </citation>
    <scope>NUCLEOTIDE SEQUENCE [LARGE SCALE GENOMIC DNA]</scope>
    <source>
        <strain evidence="1">Bin_27_1</strain>
    </source>
</reference>
<proteinExistence type="predicted"/>
<evidence type="ECO:0000313" key="2">
    <source>
        <dbReference type="Proteomes" id="UP000321192"/>
    </source>
</evidence>
<gene>
    <name evidence="1" type="ORF">E6Q80_04890</name>
</gene>
<dbReference type="Gene3D" id="3.40.50.1820">
    <property type="entry name" value="alpha/beta hydrolase"/>
    <property type="match status" value="1"/>
</dbReference>
<dbReference type="Pfam" id="PF06821">
    <property type="entry name" value="Ser_hydrolase"/>
    <property type="match status" value="1"/>
</dbReference>
<name>A0A5C7SYT8_THASP</name>
<dbReference type="GO" id="GO:0016787">
    <property type="term" value="F:hydrolase activity"/>
    <property type="evidence" value="ECO:0007669"/>
    <property type="project" value="UniProtKB-KW"/>
</dbReference>
<dbReference type="Proteomes" id="UP000321192">
    <property type="component" value="Unassembled WGS sequence"/>
</dbReference>
<dbReference type="EMBL" id="SSFD01000066">
    <property type="protein sequence ID" value="TXH88809.1"/>
    <property type="molecule type" value="Genomic_DNA"/>
</dbReference>
<dbReference type="InterPro" id="IPR010662">
    <property type="entry name" value="RBBP9/YdeN"/>
</dbReference>
<keyword evidence="1" id="KW-0378">Hydrolase</keyword>
<accession>A0A5C7SYT8</accession>
<dbReference type="RefSeq" id="WP_043744003.1">
    <property type="nucleotide sequence ID" value="NZ_SSFD01000066.1"/>
</dbReference>
<dbReference type="SUPFAM" id="SSF53474">
    <property type="entry name" value="alpha/beta-Hydrolases"/>
    <property type="match status" value="1"/>
</dbReference>
<evidence type="ECO:0000313" key="1">
    <source>
        <dbReference type="EMBL" id="TXH88809.1"/>
    </source>
</evidence>
<protein>
    <submittedName>
        <fullName evidence="1">Alpha/beta hydrolase</fullName>
    </submittedName>
</protein>
<organism evidence="1 2">
    <name type="scientific">Thauera aminoaromatica</name>
    <dbReference type="NCBI Taxonomy" id="164330"/>
    <lineage>
        <taxon>Bacteria</taxon>
        <taxon>Pseudomonadati</taxon>
        <taxon>Pseudomonadota</taxon>
        <taxon>Betaproteobacteria</taxon>
        <taxon>Rhodocyclales</taxon>
        <taxon>Zoogloeaceae</taxon>
        <taxon>Thauera</taxon>
    </lineage>
</organism>
<dbReference type="AlphaFoldDB" id="A0A5C7SYT8"/>
<sequence>MRQTVLIVPGYRGSGPGHWQSWLEGELPEARRVGGIDWDTPLLARWAGEVRREIDASAGAVWIVAHSFGCLASVVAAVDRPQKVAGLLLVAPADPERFELLGVREDPQRSAGVGRFLPQSGLPCPSFMVVSRSDPWLSQDVAHEWAERWGSRLIDAGDAGHINVESGHGPWPLAPSLLQQLRDSAGDLPLGMITPDQRAPLRGRSSALARLRHQTRRFLSLRRTTMPSTP</sequence>